<proteinExistence type="predicted"/>
<organism evidence="1">
    <name type="scientific">Eiseniibacteriota bacterium</name>
    <dbReference type="NCBI Taxonomy" id="2212470"/>
    <lineage>
        <taxon>Bacteria</taxon>
        <taxon>Candidatus Eiseniibacteriota</taxon>
    </lineage>
</organism>
<sequence length="72" mass="7996">YRFASLLGMTERKQADITAAREITAEFAKISPDDPVKYDFALTRLGIRRDEDRAELLAKLGIRSPAGKAGSR</sequence>
<dbReference type="InterPro" id="IPR014127">
    <property type="entry name" value="CHP02757"/>
</dbReference>
<accession>A0A7V2AW35</accession>
<dbReference type="Pfam" id="PF09674">
    <property type="entry name" value="DUF2400"/>
    <property type="match status" value="1"/>
</dbReference>
<evidence type="ECO:0000313" key="1">
    <source>
        <dbReference type="EMBL" id="HER44335.1"/>
    </source>
</evidence>
<protein>
    <submittedName>
        <fullName evidence="1">DUF2400 family protein</fullName>
    </submittedName>
</protein>
<dbReference type="Proteomes" id="UP000886069">
    <property type="component" value="Unassembled WGS sequence"/>
</dbReference>
<dbReference type="AlphaFoldDB" id="A0A7V2AW35"/>
<gene>
    <name evidence="1" type="ORF">ENO08_07740</name>
</gene>
<dbReference type="EMBL" id="DSEC01000559">
    <property type="protein sequence ID" value="HER44335.1"/>
    <property type="molecule type" value="Genomic_DNA"/>
</dbReference>
<name>A0A7V2AW35_UNCEI</name>
<reference evidence="1" key="1">
    <citation type="journal article" date="2020" name="mSystems">
        <title>Genome- and Community-Level Interaction Insights into Carbon Utilization and Element Cycling Functions of Hydrothermarchaeota in Hydrothermal Sediment.</title>
        <authorList>
            <person name="Zhou Z."/>
            <person name="Liu Y."/>
            <person name="Xu W."/>
            <person name="Pan J."/>
            <person name="Luo Z.H."/>
            <person name="Li M."/>
        </authorList>
    </citation>
    <scope>NUCLEOTIDE SEQUENCE [LARGE SCALE GENOMIC DNA]</scope>
    <source>
        <strain evidence="1">SpSt-1233</strain>
    </source>
</reference>
<comment type="caution">
    <text evidence="1">The sequence shown here is derived from an EMBL/GenBank/DDBJ whole genome shotgun (WGS) entry which is preliminary data.</text>
</comment>
<feature type="non-terminal residue" evidence="1">
    <location>
        <position position="1"/>
    </location>
</feature>